<reference evidence="1" key="2">
    <citation type="submission" date="2024-03" db="EMBL/GenBank/DDBJ databases">
        <title>The Genome Sequence of Enterococcus sp. DIV0205d.</title>
        <authorList>
            <consortium name="The Broad Institute Genomics Platform"/>
            <consortium name="The Broad Institute Microbial Omics Core"/>
            <consortium name="The Broad Institute Genomic Center for Infectious Diseases"/>
            <person name="Earl A."/>
            <person name="Manson A."/>
            <person name="Gilmore M."/>
            <person name="Schwartman J."/>
            <person name="Shea T."/>
            <person name="Abouelleil A."/>
            <person name="Cao P."/>
            <person name="Chapman S."/>
            <person name="Cusick C."/>
            <person name="Young S."/>
            <person name="Neafsey D."/>
            <person name="Nusbaum C."/>
            <person name="Birren B."/>
        </authorList>
    </citation>
    <scope>NUCLEOTIDE SEQUENCE</scope>
    <source>
        <strain evidence="1">7F3_DIV0205</strain>
    </source>
</reference>
<evidence type="ECO:0000313" key="2">
    <source>
        <dbReference type="Proteomes" id="UP000194948"/>
    </source>
</evidence>
<proteinExistence type="predicted"/>
<sequence>MIVTLFVTGRFHLFSERLACATRLVFNASIIHKYEDFRMIDGLESGEIELRKRNILRNLVVRRSLTFSTFITMVNDGIWIPNLIIFEFKTFNESSDIDAITLRN</sequence>
<name>A0AAQ3WEQ4_9ENTE</name>
<accession>A0AAQ3WEQ4</accession>
<reference evidence="1" key="1">
    <citation type="submission" date="2017-05" db="EMBL/GenBank/DDBJ databases">
        <authorList>
            <consortium name="The Broad Institute Genomics Platform"/>
            <consortium name="The Broad Institute Genomic Center for Infectious Diseases"/>
            <person name="Earl A."/>
            <person name="Manson A."/>
            <person name="Schwartman J."/>
            <person name="Gilmore M."/>
            <person name="Abouelleil A."/>
            <person name="Cao P."/>
            <person name="Chapman S."/>
            <person name="Cusick C."/>
            <person name="Shea T."/>
            <person name="Young S."/>
            <person name="Neafsey D."/>
            <person name="Nusbaum C."/>
            <person name="Birren B."/>
        </authorList>
    </citation>
    <scope>NUCLEOTIDE SEQUENCE</scope>
    <source>
        <strain evidence="1">7F3_DIV0205</strain>
    </source>
</reference>
<evidence type="ECO:0000313" key="1">
    <source>
        <dbReference type="EMBL" id="WYK01281.1"/>
    </source>
</evidence>
<protein>
    <submittedName>
        <fullName evidence="1">Uncharacterized protein</fullName>
    </submittedName>
</protein>
<dbReference type="EMBL" id="CP147244">
    <property type="protein sequence ID" value="WYK01281.1"/>
    <property type="molecule type" value="Genomic_DNA"/>
</dbReference>
<dbReference type="Proteomes" id="UP000194948">
    <property type="component" value="Chromosome"/>
</dbReference>
<keyword evidence="2" id="KW-1185">Reference proteome</keyword>
<organism evidence="1 2">
    <name type="scientific">Candidatus Enterococcus palustris</name>
    <dbReference type="NCBI Taxonomy" id="1834189"/>
    <lineage>
        <taxon>Bacteria</taxon>
        <taxon>Bacillati</taxon>
        <taxon>Bacillota</taxon>
        <taxon>Bacilli</taxon>
        <taxon>Lactobacillales</taxon>
        <taxon>Enterococcaceae</taxon>
        <taxon>Enterococcus</taxon>
    </lineage>
</organism>
<gene>
    <name evidence="1" type="ORF">A5821_002418</name>
</gene>
<dbReference type="AlphaFoldDB" id="A0AAQ3WEQ4"/>